<comment type="caution">
    <text evidence="1">The sequence shown here is derived from an EMBL/GenBank/DDBJ whole genome shotgun (WGS) entry which is preliminary data.</text>
</comment>
<evidence type="ECO:0000313" key="2">
    <source>
        <dbReference type="Proteomes" id="UP001168098"/>
    </source>
</evidence>
<evidence type="ECO:0000313" key="1">
    <source>
        <dbReference type="EMBL" id="KAJ9706048.1"/>
    </source>
</evidence>
<protein>
    <submittedName>
        <fullName evidence="1">Uncharacterized protein</fullName>
    </submittedName>
</protein>
<reference evidence="1 2" key="1">
    <citation type="journal article" date="2023" name="BMC Biotechnol.">
        <title>Vitis rotundifolia cv Carlos genome sequencing.</title>
        <authorList>
            <person name="Huff M."/>
            <person name="Hulse-Kemp A."/>
            <person name="Scheffler B."/>
            <person name="Youngblood R."/>
            <person name="Simpson S."/>
            <person name="Babiker E."/>
            <person name="Staton M."/>
        </authorList>
    </citation>
    <scope>NUCLEOTIDE SEQUENCE [LARGE SCALE GENOMIC DNA]</scope>
    <source>
        <tissue evidence="1">Leaf</tissue>
    </source>
</reference>
<keyword evidence="2" id="KW-1185">Reference proteome</keyword>
<dbReference type="AlphaFoldDB" id="A0AA39AGL4"/>
<proteinExistence type="predicted"/>
<name>A0AA39AGL4_VITRO</name>
<dbReference type="EMBL" id="JARBHA010000002">
    <property type="protein sequence ID" value="KAJ9706048.1"/>
    <property type="molecule type" value="Genomic_DNA"/>
</dbReference>
<sequence>MGKVHQHQCVHQNQDMIRQRRQRNERLLFCRARDALRSPLLGSSLPLRGKKEKEGKLKKGERENLFHCFRLCRHFPPSLTTTDTPFQITLPRFADPEHPMISNHIGVNAYGDNAKSYGVVLHTHLQRYNEDLVLFSLSWEDKALQTAT</sequence>
<gene>
    <name evidence="1" type="ORF">PVL29_001560</name>
</gene>
<dbReference type="Proteomes" id="UP001168098">
    <property type="component" value="Unassembled WGS sequence"/>
</dbReference>
<organism evidence="1 2">
    <name type="scientific">Vitis rotundifolia</name>
    <name type="common">Muscadine grape</name>
    <dbReference type="NCBI Taxonomy" id="103349"/>
    <lineage>
        <taxon>Eukaryota</taxon>
        <taxon>Viridiplantae</taxon>
        <taxon>Streptophyta</taxon>
        <taxon>Embryophyta</taxon>
        <taxon>Tracheophyta</taxon>
        <taxon>Spermatophyta</taxon>
        <taxon>Magnoliopsida</taxon>
        <taxon>eudicotyledons</taxon>
        <taxon>Gunneridae</taxon>
        <taxon>Pentapetalae</taxon>
        <taxon>rosids</taxon>
        <taxon>Vitales</taxon>
        <taxon>Vitaceae</taxon>
        <taxon>Viteae</taxon>
        <taxon>Vitis</taxon>
    </lineage>
</organism>
<accession>A0AA39AGL4</accession>